<evidence type="ECO:0000313" key="3">
    <source>
        <dbReference type="Proteomes" id="UP001055153"/>
    </source>
</evidence>
<feature type="compositionally biased region" description="Polar residues" evidence="1">
    <location>
        <begin position="1"/>
        <end position="12"/>
    </location>
</feature>
<gene>
    <name evidence="2" type="ORF">GMJLKIPL_0554</name>
</gene>
<name>A0ABQ4SA20_9HYPH</name>
<sequence>MAKTSITGTARSPSDEEFRQRVARLAPLPTVEVPAAKRRPAKTKAAPAPERPSDASGPDESPDTD</sequence>
<dbReference type="EMBL" id="BPQQ01000005">
    <property type="protein sequence ID" value="GJD98643.1"/>
    <property type="molecule type" value="Genomic_DNA"/>
</dbReference>
<dbReference type="RefSeq" id="WP_238233597.1">
    <property type="nucleotide sequence ID" value="NZ_BPQQ01000005.1"/>
</dbReference>
<comment type="caution">
    <text evidence="2">The sequence shown here is derived from an EMBL/GenBank/DDBJ whole genome shotgun (WGS) entry which is preliminary data.</text>
</comment>
<dbReference type="Proteomes" id="UP001055153">
    <property type="component" value="Unassembled WGS sequence"/>
</dbReference>
<organism evidence="2 3">
    <name type="scientific">Methylobacterium isbiliense</name>
    <dbReference type="NCBI Taxonomy" id="315478"/>
    <lineage>
        <taxon>Bacteria</taxon>
        <taxon>Pseudomonadati</taxon>
        <taxon>Pseudomonadota</taxon>
        <taxon>Alphaproteobacteria</taxon>
        <taxon>Hyphomicrobiales</taxon>
        <taxon>Methylobacteriaceae</taxon>
        <taxon>Methylobacterium</taxon>
    </lineage>
</organism>
<proteinExistence type="predicted"/>
<evidence type="ECO:0000256" key="1">
    <source>
        <dbReference type="SAM" id="MobiDB-lite"/>
    </source>
</evidence>
<reference evidence="2" key="1">
    <citation type="journal article" date="2021" name="Front. Microbiol.">
        <title>Comprehensive Comparative Genomics and Phenotyping of Methylobacterium Species.</title>
        <authorList>
            <person name="Alessa O."/>
            <person name="Ogura Y."/>
            <person name="Fujitani Y."/>
            <person name="Takami H."/>
            <person name="Hayashi T."/>
            <person name="Sahin N."/>
            <person name="Tani A."/>
        </authorList>
    </citation>
    <scope>NUCLEOTIDE SEQUENCE</scope>
    <source>
        <strain evidence="2">DSM 17168</strain>
    </source>
</reference>
<protein>
    <submittedName>
        <fullName evidence="2">Uncharacterized protein</fullName>
    </submittedName>
</protein>
<feature type="region of interest" description="Disordered" evidence="1">
    <location>
        <begin position="1"/>
        <end position="65"/>
    </location>
</feature>
<reference evidence="2" key="2">
    <citation type="submission" date="2021-08" db="EMBL/GenBank/DDBJ databases">
        <authorList>
            <person name="Tani A."/>
            <person name="Ola A."/>
            <person name="Ogura Y."/>
            <person name="Katsura K."/>
            <person name="Hayashi T."/>
        </authorList>
    </citation>
    <scope>NUCLEOTIDE SEQUENCE</scope>
    <source>
        <strain evidence="2">DSM 17168</strain>
    </source>
</reference>
<keyword evidence="3" id="KW-1185">Reference proteome</keyword>
<evidence type="ECO:0000313" key="2">
    <source>
        <dbReference type="EMBL" id="GJD98643.1"/>
    </source>
</evidence>
<accession>A0ABQ4SA20</accession>